<protein>
    <submittedName>
        <fullName evidence="1">Uncharacterized protein</fullName>
    </submittedName>
</protein>
<reference evidence="2" key="1">
    <citation type="journal article" date="2013" name="Nature">
        <title>Draft genome of the wheat A-genome progenitor Triticum urartu.</title>
        <authorList>
            <person name="Ling H.Q."/>
            <person name="Zhao S."/>
            <person name="Liu D."/>
            <person name="Wang J."/>
            <person name="Sun H."/>
            <person name="Zhang C."/>
            <person name="Fan H."/>
            <person name="Li D."/>
            <person name="Dong L."/>
            <person name="Tao Y."/>
            <person name="Gao C."/>
            <person name="Wu H."/>
            <person name="Li Y."/>
            <person name="Cui Y."/>
            <person name="Guo X."/>
            <person name="Zheng S."/>
            <person name="Wang B."/>
            <person name="Yu K."/>
            <person name="Liang Q."/>
            <person name="Yang W."/>
            <person name="Lou X."/>
            <person name="Chen J."/>
            <person name="Feng M."/>
            <person name="Jian J."/>
            <person name="Zhang X."/>
            <person name="Luo G."/>
            <person name="Jiang Y."/>
            <person name="Liu J."/>
            <person name="Wang Z."/>
            <person name="Sha Y."/>
            <person name="Zhang B."/>
            <person name="Wu H."/>
            <person name="Tang D."/>
            <person name="Shen Q."/>
            <person name="Xue P."/>
            <person name="Zou S."/>
            <person name="Wang X."/>
            <person name="Liu X."/>
            <person name="Wang F."/>
            <person name="Yang Y."/>
            <person name="An X."/>
            <person name="Dong Z."/>
            <person name="Zhang K."/>
            <person name="Zhang X."/>
            <person name="Luo M.C."/>
            <person name="Dvorak J."/>
            <person name="Tong Y."/>
            <person name="Wang J."/>
            <person name="Yang H."/>
            <person name="Li Z."/>
            <person name="Wang D."/>
            <person name="Zhang A."/>
            <person name="Wang J."/>
        </authorList>
    </citation>
    <scope>NUCLEOTIDE SEQUENCE</scope>
    <source>
        <strain evidence="2">cv. G1812</strain>
    </source>
</reference>
<reference evidence="1" key="2">
    <citation type="submission" date="2018-03" db="EMBL/GenBank/DDBJ databases">
        <title>The Triticum urartu genome reveals the dynamic nature of wheat genome evolution.</title>
        <authorList>
            <person name="Ling H."/>
            <person name="Ma B."/>
            <person name="Shi X."/>
            <person name="Liu H."/>
            <person name="Dong L."/>
            <person name="Sun H."/>
            <person name="Cao Y."/>
            <person name="Gao Q."/>
            <person name="Zheng S."/>
            <person name="Li Y."/>
            <person name="Yu Y."/>
            <person name="Du H."/>
            <person name="Qi M."/>
            <person name="Li Y."/>
            <person name="Yu H."/>
            <person name="Cui Y."/>
            <person name="Wang N."/>
            <person name="Chen C."/>
            <person name="Wu H."/>
            <person name="Zhao Y."/>
            <person name="Zhang J."/>
            <person name="Li Y."/>
            <person name="Zhou W."/>
            <person name="Zhang B."/>
            <person name="Hu W."/>
            <person name="Eijk M."/>
            <person name="Tang J."/>
            <person name="Witsenboer H."/>
            <person name="Zhao S."/>
            <person name="Li Z."/>
            <person name="Zhang A."/>
            <person name="Wang D."/>
            <person name="Liang C."/>
        </authorList>
    </citation>
    <scope>NUCLEOTIDE SEQUENCE [LARGE SCALE GENOMIC DNA]</scope>
    <source>
        <strain evidence="1">cv. G1812</strain>
    </source>
</reference>
<dbReference type="AlphaFoldDB" id="A0A8R7UXG6"/>
<organism evidence="1 2">
    <name type="scientific">Triticum urartu</name>
    <name type="common">Red wild einkorn</name>
    <name type="synonym">Crithodium urartu</name>
    <dbReference type="NCBI Taxonomy" id="4572"/>
    <lineage>
        <taxon>Eukaryota</taxon>
        <taxon>Viridiplantae</taxon>
        <taxon>Streptophyta</taxon>
        <taxon>Embryophyta</taxon>
        <taxon>Tracheophyta</taxon>
        <taxon>Spermatophyta</taxon>
        <taxon>Magnoliopsida</taxon>
        <taxon>Liliopsida</taxon>
        <taxon>Poales</taxon>
        <taxon>Poaceae</taxon>
        <taxon>BOP clade</taxon>
        <taxon>Pooideae</taxon>
        <taxon>Triticodae</taxon>
        <taxon>Triticeae</taxon>
        <taxon>Triticinae</taxon>
        <taxon>Triticum</taxon>
    </lineage>
</organism>
<dbReference type="EnsemblPlants" id="TuG1812G0700000517.01.T04">
    <property type="protein sequence ID" value="TuG1812G0700000517.01.T04"/>
    <property type="gene ID" value="TuG1812G0700000517.01"/>
</dbReference>
<sequence length="86" mass="10058">MYREILKQAHKEEATSTTGPDLHRLQVRFVALNFVFSVAPGYLDRCNNHQFSFAITSQVWWLFFRSDGYLKLNIEASYSTCHQQQA</sequence>
<proteinExistence type="predicted"/>
<name>A0A8R7UXG6_TRIUA</name>
<accession>A0A8R7UXG6</accession>
<keyword evidence="2" id="KW-1185">Reference proteome</keyword>
<dbReference type="Proteomes" id="UP000015106">
    <property type="component" value="Chromosome 7"/>
</dbReference>
<evidence type="ECO:0000313" key="2">
    <source>
        <dbReference type="Proteomes" id="UP000015106"/>
    </source>
</evidence>
<reference evidence="1" key="3">
    <citation type="submission" date="2022-06" db="UniProtKB">
        <authorList>
            <consortium name="EnsemblPlants"/>
        </authorList>
    </citation>
    <scope>IDENTIFICATION</scope>
</reference>
<gene>
    <name evidence="1" type="primary">LOC125519134</name>
</gene>
<evidence type="ECO:0000313" key="1">
    <source>
        <dbReference type="EnsemblPlants" id="TuG1812G0700000517.01.T04"/>
    </source>
</evidence>
<dbReference type="Gramene" id="TuG1812G0700000517.01.T04">
    <property type="protein sequence ID" value="TuG1812G0700000517.01.T04"/>
    <property type="gene ID" value="TuG1812G0700000517.01"/>
</dbReference>